<evidence type="ECO:0008006" key="5">
    <source>
        <dbReference type="Google" id="ProtNLM"/>
    </source>
</evidence>
<feature type="signal peptide" evidence="2">
    <location>
        <begin position="1"/>
        <end position="31"/>
    </location>
</feature>
<comment type="caution">
    <text evidence="3">The sequence shown here is derived from an EMBL/GenBank/DDBJ whole genome shotgun (WGS) entry which is preliminary data.</text>
</comment>
<evidence type="ECO:0000256" key="1">
    <source>
        <dbReference type="SAM" id="MobiDB-lite"/>
    </source>
</evidence>
<dbReference type="Proteomes" id="UP000034196">
    <property type="component" value="Unassembled WGS sequence"/>
</dbReference>
<dbReference type="PROSITE" id="PS51318">
    <property type="entry name" value="TAT"/>
    <property type="match status" value="1"/>
</dbReference>
<keyword evidence="4" id="KW-1185">Reference proteome</keyword>
<evidence type="ECO:0000313" key="3">
    <source>
        <dbReference type="EMBL" id="OIJ68530.1"/>
    </source>
</evidence>
<keyword evidence="2" id="KW-0732">Signal</keyword>
<dbReference type="Pfam" id="PF17132">
    <property type="entry name" value="Glyco_hydro_106"/>
    <property type="match status" value="2"/>
</dbReference>
<dbReference type="EMBL" id="LAVA02000015">
    <property type="protein sequence ID" value="OIJ68530.1"/>
    <property type="molecule type" value="Genomic_DNA"/>
</dbReference>
<dbReference type="STRING" id="1428628.WN71_006960"/>
<dbReference type="InterPro" id="IPR053161">
    <property type="entry name" value="Ulvan_degrading_GH"/>
</dbReference>
<evidence type="ECO:0000256" key="2">
    <source>
        <dbReference type="SAM" id="SignalP"/>
    </source>
</evidence>
<protein>
    <recommendedName>
        <fullName evidence="5">Alpha-L-rhamnosidase</fullName>
    </recommendedName>
</protein>
<dbReference type="RefSeq" id="WP_046585163.1">
    <property type="nucleotide sequence ID" value="NZ_LAVA02000015.1"/>
</dbReference>
<dbReference type="OrthoDB" id="9761519at2"/>
<accession>A0A1J4P2U3</accession>
<proteinExistence type="predicted"/>
<feature type="chain" id="PRO_5018135397" description="Alpha-L-rhamnosidase" evidence="2">
    <location>
        <begin position="32"/>
        <end position="999"/>
    </location>
</feature>
<sequence length="999" mass="105048">MSSNPSEASRRSVLAAGTAVAAAAVAGPVAAARPAAAAPRAADDAAPADGTLALPDTGRRPAFRYWWPGGGVTPQQIAKEVDAMADAGFGGFEIADVRNSEMVPMPVRSYGWGTPAWKEGVIAALRTAERRGLHVDLTLGPYWPAVVPGVRPDDDAAMKELTYGQVAVTGGEMFDAAVPAPHSAPSGVKDGLPAVAVTLVLQAVHAARVSGSATATPLVLEQASLTDLTDRVRDGRLRWTAPPGGRWVIVASWSRGTAMIERQAYYQGYFYSFTDPQAYVVDHFGAGGAEAITDWWDKDLLTPEMRSLLRSVGRDFFEDSLEFLTELHWTPLMQQEFAARRGYRLRSLLPLVHGQSTAVYVFEDATVGQRVRRDYFQTLADLYLDHHLAPLDDWAAGHGMSLRVQPYGAPLDSGLAAARAGVPEGESLAFGSEPDSFRLLAAGRDLGRRGRVLSSEMGAVINGAYRLSLADLVTTANPGYALGVNQVRVHGFPYASSPAGQWPGFYPWAPLGENTINFAEAWGPRQPQWRHAAGTSGYLARVHALLQSGTGKVDVAVYHEEFDAASTQFDGASLTASGYSYQRLSWGLLGLPTATVSGGRLDAKGGAYKALVVPQSSTMLLDSARRILALARAGLPVVLVGDLPTTASGYGDVARRDAELESVLARLTADAHVSRVADPAGVPAALGRRGLTGSAVPDGIGGLLHVRRAEGDTTHYFLLNTTGAAVRGTVTLEGGGSPYLVDPWTGNVVPVAVHHAPQPGRVALEIAAQAGEAVLVTLSPRPFHGARGGATHAVSAGTTVRYAGRGLVARAAKAGTYSARLSDGRTATATIGRVPEALTLSSWKLTVEDWRPAHPGETEAAATGTVRTVHHASLSELVSWQHIDGLADVSGVGTYTATFPLSTAQVPSAGAVLDLGGIGAGSVAVRVNGHDLPPLNQLHPVADLGTRLRAGTNTVEVVVATTLLNRLKVTRPTVYSQPKQEYGLLGPVTVTPYGEGALR</sequence>
<feature type="region of interest" description="Disordered" evidence="1">
    <location>
        <begin position="33"/>
        <end position="55"/>
    </location>
</feature>
<dbReference type="PANTHER" id="PTHR36848:SF2">
    <property type="entry name" value="SECRETED PROTEIN"/>
    <property type="match status" value="1"/>
</dbReference>
<name>A0A1J4P2U3_9ACTN</name>
<evidence type="ECO:0000313" key="4">
    <source>
        <dbReference type="Proteomes" id="UP000034196"/>
    </source>
</evidence>
<reference evidence="3" key="1">
    <citation type="submission" date="2016-10" db="EMBL/GenBank/DDBJ databases">
        <title>Genome sequence of Streptomyces mangrovisoli MUSC 149.</title>
        <authorList>
            <person name="Lee L.-H."/>
            <person name="Ser H.-L."/>
        </authorList>
    </citation>
    <scope>NUCLEOTIDE SEQUENCE [LARGE SCALE GENOMIC DNA]</scope>
    <source>
        <strain evidence="3">MUSC 149</strain>
    </source>
</reference>
<dbReference type="PANTHER" id="PTHR36848">
    <property type="entry name" value="DNA-BINDING PROTEIN (PUTATIVE SECRETED PROTEIN)-RELATED"/>
    <property type="match status" value="1"/>
</dbReference>
<dbReference type="InterPro" id="IPR006311">
    <property type="entry name" value="TAT_signal"/>
</dbReference>
<dbReference type="AlphaFoldDB" id="A0A1J4P2U3"/>
<gene>
    <name evidence="3" type="ORF">WN71_006960</name>
</gene>
<organism evidence="3 4">
    <name type="scientific">Streptomyces mangrovisoli</name>
    <dbReference type="NCBI Taxonomy" id="1428628"/>
    <lineage>
        <taxon>Bacteria</taxon>
        <taxon>Bacillati</taxon>
        <taxon>Actinomycetota</taxon>
        <taxon>Actinomycetes</taxon>
        <taxon>Kitasatosporales</taxon>
        <taxon>Streptomycetaceae</taxon>
        <taxon>Streptomyces</taxon>
    </lineage>
</organism>